<comment type="caution">
    <text evidence="5">The sequence shown here is derived from an EMBL/GenBank/DDBJ whole genome shotgun (WGS) entry which is preliminary data.</text>
</comment>
<dbReference type="GO" id="GO:0000976">
    <property type="term" value="F:transcription cis-regulatory region binding"/>
    <property type="evidence" value="ECO:0007669"/>
    <property type="project" value="TreeGrafter"/>
</dbReference>
<dbReference type="SUPFAM" id="SSF48498">
    <property type="entry name" value="Tetracyclin repressor-like, C-terminal domain"/>
    <property type="match status" value="1"/>
</dbReference>
<feature type="region of interest" description="Disordered" evidence="3">
    <location>
        <begin position="1"/>
        <end position="23"/>
    </location>
</feature>
<feature type="domain" description="HTH tetR-type" evidence="4">
    <location>
        <begin position="21"/>
        <end position="81"/>
    </location>
</feature>
<dbReference type="InterPro" id="IPR009057">
    <property type="entry name" value="Homeodomain-like_sf"/>
</dbReference>
<evidence type="ECO:0000313" key="5">
    <source>
        <dbReference type="EMBL" id="ROO24525.1"/>
    </source>
</evidence>
<dbReference type="RefSeq" id="WP_123632158.1">
    <property type="nucleotide sequence ID" value="NZ_AYKH01000042.1"/>
</dbReference>
<feature type="DNA-binding region" description="H-T-H motif" evidence="2">
    <location>
        <begin position="44"/>
        <end position="63"/>
    </location>
</feature>
<evidence type="ECO:0000256" key="1">
    <source>
        <dbReference type="ARBA" id="ARBA00023125"/>
    </source>
</evidence>
<reference evidence="5 6" key="1">
    <citation type="submission" date="2013-10" db="EMBL/GenBank/DDBJ databases">
        <title>Salinisphaera orenii MK-B5 Genome Sequencing.</title>
        <authorList>
            <person name="Lai Q."/>
            <person name="Li C."/>
            <person name="Shao Z."/>
        </authorList>
    </citation>
    <scope>NUCLEOTIDE SEQUENCE [LARGE SCALE GENOMIC DNA]</scope>
    <source>
        <strain evidence="5 6">MK-B5</strain>
    </source>
</reference>
<dbReference type="Proteomes" id="UP000283993">
    <property type="component" value="Unassembled WGS sequence"/>
</dbReference>
<dbReference type="PROSITE" id="PS50977">
    <property type="entry name" value="HTH_TETR_2"/>
    <property type="match status" value="1"/>
</dbReference>
<dbReference type="EMBL" id="AYKH01000042">
    <property type="protein sequence ID" value="ROO24525.1"/>
    <property type="molecule type" value="Genomic_DNA"/>
</dbReference>
<protein>
    <submittedName>
        <fullName evidence="5">TetR family transcriptional regulator</fullName>
    </submittedName>
</protein>
<proteinExistence type="predicted"/>
<dbReference type="SUPFAM" id="SSF46689">
    <property type="entry name" value="Homeodomain-like"/>
    <property type="match status" value="1"/>
</dbReference>
<dbReference type="InterPro" id="IPR001647">
    <property type="entry name" value="HTH_TetR"/>
</dbReference>
<dbReference type="PANTHER" id="PTHR30055:SF226">
    <property type="entry name" value="HTH-TYPE TRANSCRIPTIONAL REGULATOR PKSA"/>
    <property type="match status" value="1"/>
</dbReference>
<organism evidence="5 6">
    <name type="scientific">Salinisphaera orenii MK-B5</name>
    <dbReference type="NCBI Taxonomy" id="856730"/>
    <lineage>
        <taxon>Bacteria</taxon>
        <taxon>Pseudomonadati</taxon>
        <taxon>Pseudomonadota</taxon>
        <taxon>Gammaproteobacteria</taxon>
        <taxon>Salinisphaerales</taxon>
        <taxon>Salinisphaeraceae</taxon>
        <taxon>Salinisphaera</taxon>
    </lineage>
</organism>
<sequence>MSSTSTDHRTPRRRTQAERTEESSRRLIEAAIDLILERGSRGTTLKEVGERAGYSRGLANYRFGSKEGLFLEVLLYSRRHWREQLERELGDQRGLDAILAATDAFRRYLRCAPRHYQAMIMLWYDAVGHPSALNAKLAAHHSIQLRDVRGWVEQGIADGTIDAATDPAGFAASFYSCMFGTVYQWQLQPELFDLDRMFENYKFLVLRALTPDRN</sequence>
<dbReference type="InterPro" id="IPR036271">
    <property type="entry name" value="Tet_transcr_reg_TetR-rel_C_sf"/>
</dbReference>
<keyword evidence="6" id="KW-1185">Reference proteome</keyword>
<accession>A0A423PG31</accession>
<evidence type="ECO:0000256" key="3">
    <source>
        <dbReference type="SAM" id="MobiDB-lite"/>
    </source>
</evidence>
<name>A0A423PG31_9GAMM</name>
<evidence type="ECO:0000259" key="4">
    <source>
        <dbReference type="PROSITE" id="PS50977"/>
    </source>
</evidence>
<dbReference type="AlphaFoldDB" id="A0A423PG31"/>
<gene>
    <name evidence="5" type="ORF">SAOR_15150</name>
</gene>
<keyword evidence="1 2" id="KW-0238">DNA-binding</keyword>
<dbReference type="PANTHER" id="PTHR30055">
    <property type="entry name" value="HTH-TYPE TRANSCRIPTIONAL REGULATOR RUTR"/>
    <property type="match status" value="1"/>
</dbReference>
<dbReference type="Pfam" id="PF00440">
    <property type="entry name" value="TetR_N"/>
    <property type="match status" value="1"/>
</dbReference>
<dbReference type="GO" id="GO:0003700">
    <property type="term" value="F:DNA-binding transcription factor activity"/>
    <property type="evidence" value="ECO:0007669"/>
    <property type="project" value="TreeGrafter"/>
</dbReference>
<evidence type="ECO:0000313" key="6">
    <source>
        <dbReference type="Proteomes" id="UP000283993"/>
    </source>
</evidence>
<dbReference type="InterPro" id="IPR050109">
    <property type="entry name" value="HTH-type_TetR-like_transc_reg"/>
</dbReference>
<dbReference type="PRINTS" id="PR00455">
    <property type="entry name" value="HTHTETR"/>
</dbReference>
<evidence type="ECO:0000256" key="2">
    <source>
        <dbReference type="PROSITE-ProRule" id="PRU00335"/>
    </source>
</evidence>
<dbReference type="Gene3D" id="1.10.357.10">
    <property type="entry name" value="Tetracycline Repressor, domain 2"/>
    <property type="match status" value="1"/>
</dbReference>